<dbReference type="GO" id="GO:0045815">
    <property type="term" value="P:transcription initiation-coupled chromatin remodeling"/>
    <property type="evidence" value="ECO:0007669"/>
    <property type="project" value="TreeGrafter"/>
</dbReference>
<protein>
    <submittedName>
        <fullName evidence="3">Protein FAM47E</fullName>
    </submittedName>
</protein>
<dbReference type="PANTHER" id="PTHR46449:SF1">
    <property type="entry name" value="FAMILY WITH SEQUENCE SIMILARITY 47, MEMBER A-RELATED"/>
    <property type="match status" value="1"/>
</dbReference>
<reference evidence="4" key="1">
    <citation type="journal article" date="2013" name="Science">
        <title>Comparative analysis of bat genomes provides insight into the evolution of flight and immunity.</title>
        <authorList>
            <person name="Zhang G."/>
            <person name="Cowled C."/>
            <person name="Shi Z."/>
            <person name="Huang Z."/>
            <person name="Bishop-Lilly K.A."/>
            <person name="Fang X."/>
            <person name="Wynne J.W."/>
            <person name="Xiong Z."/>
            <person name="Baker M.L."/>
            <person name="Zhao W."/>
            <person name="Tachedjian M."/>
            <person name="Zhu Y."/>
            <person name="Zhou P."/>
            <person name="Jiang X."/>
            <person name="Ng J."/>
            <person name="Yang L."/>
            <person name="Wu L."/>
            <person name="Xiao J."/>
            <person name="Feng Y."/>
            <person name="Chen Y."/>
            <person name="Sun X."/>
            <person name="Zhang Y."/>
            <person name="Marsh G.A."/>
            <person name="Crameri G."/>
            <person name="Broder C.C."/>
            <person name="Frey K.G."/>
            <person name="Wang L.F."/>
            <person name="Wang J."/>
        </authorList>
    </citation>
    <scope>NUCLEOTIDE SEQUENCE [LARGE SCALE GENOMIC DNA]</scope>
</reference>
<evidence type="ECO:0000256" key="1">
    <source>
        <dbReference type="ARBA" id="ARBA00005277"/>
    </source>
</evidence>
<name>L5KG44_PTEAL</name>
<dbReference type="GO" id="GO:0000785">
    <property type="term" value="C:chromatin"/>
    <property type="evidence" value="ECO:0007669"/>
    <property type="project" value="TreeGrafter"/>
</dbReference>
<dbReference type="Proteomes" id="UP000010552">
    <property type="component" value="Unassembled WGS sequence"/>
</dbReference>
<evidence type="ECO:0000313" key="3">
    <source>
        <dbReference type="EMBL" id="ELK09453.1"/>
    </source>
</evidence>
<feature type="region of interest" description="Disordered" evidence="2">
    <location>
        <begin position="175"/>
        <end position="229"/>
    </location>
</feature>
<sequence>MVDKKWLLGPRTLEPMPLGMNCKPWYQDKLPSKCFAKHKNRFLKFPTSLDSRQWIFVKEGLDDFRMGCPPCENMITRGPMEGFLPIIDHRVSQPASKKSRKKLPAEVDMFSTLSPAQQARKAFVEDSEASLTKCPLTHYLNLEESLPEDLLLNVLEVLYPDKKLEDTCTYCQGTRKRMKSPTKLREKPPAEIYLEPPKKTPLKPSDNSLPEKKRKKKSDTKDFPKGSPLHRKIPRAVRKFCRWVDTFGDLGIDEEFIMKQFDIGHECNPTYGTGKIKKISQVPLELRYSIQLDPIKERKFSLQEDTWERKLQKPYDPYKPNRVKIRYGAWYLKPKLWKKLINDEPLLDPLLEDEGGIFGKNREPDIIDDLYGTIAFKDFIVSKGYDMPGVLEKLFMRKGWNYDSVNTPIHRVMKLSSTVDDDSEEDD</sequence>
<evidence type="ECO:0000313" key="4">
    <source>
        <dbReference type="Proteomes" id="UP000010552"/>
    </source>
</evidence>
<gene>
    <name evidence="3" type="ORF">PAL_GLEAN10000257</name>
</gene>
<dbReference type="AlphaFoldDB" id="L5KG44"/>
<comment type="similarity">
    <text evidence="1">Belongs to the FAM47 family.</text>
</comment>
<dbReference type="PANTHER" id="PTHR46449">
    <property type="entry name" value="ZGC:158260"/>
    <property type="match status" value="1"/>
</dbReference>
<evidence type="ECO:0000256" key="2">
    <source>
        <dbReference type="SAM" id="MobiDB-lite"/>
    </source>
</evidence>
<organism evidence="3 4">
    <name type="scientific">Pteropus alecto</name>
    <name type="common">Black flying fox</name>
    <dbReference type="NCBI Taxonomy" id="9402"/>
    <lineage>
        <taxon>Eukaryota</taxon>
        <taxon>Metazoa</taxon>
        <taxon>Chordata</taxon>
        <taxon>Craniata</taxon>
        <taxon>Vertebrata</taxon>
        <taxon>Euteleostomi</taxon>
        <taxon>Mammalia</taxon>
        <taxon>Eutheria</taxon>
        <taxon>Laurasiatheria</taxon>
        <taxon>Chiroptera</taxon>
        <taxon>Yinpterochiroptera</taxon>
        <taxon>Pteropodoidea</taxon>
        <taxon>Pteropodidae</taxon>
        <taxon>Pteropodinae</taxon>
        <taxon>Pteropus</taxon>
    </lineage>
</organism>
<dbReference type="FunCoup" id="L5KG44">
    <property type="interactions" value="2"/>
</dbReference>
<dbReference type="Pfam" id="PF14642">
    <property type="entry name" value="FAM47"/>
    <property type="match status" value="1"/>
</dbReference>
<proteinExistence type="inferred from homology"/>
<dbReference type="InParanoid" id="L5KG44"/>
<keyword evidence="4" id="KW-1185">Reference proteome</keyword>
<dbReference type="InterPro" id="IPR032743">
    <property type="entry name" value="FAM47"/>
</dbReference>
<accession>L5KG44</accession>
<dbReference type="EMBL" id="KB030809">
    <property type="protein sequence ID" value="ELK09453.1"/>
    <property type="molecule type" value="Genomic_DNA"/>
</dbReference>